<keyword evidence="2" id="KW-1185">Reference proteome</keyword>
<evidence type="ECO:0000313" key="2">
    <source>
        <dbReference type="Proteomes" id="UP000053732"/>
    </source>
</evidence>
<proteinExistence type="predicted"/>
<evidence type="ECO:0000313" key="1">
    <source>
        <dbReference type="EMBL" id="CRL30602.1"/>
    </source>
</evidence>
<dbReference type="Proteomes" id="UP000053732">
    <property type="component" value="Unassembled WGS sequence"/>
</dbReference>
<sequence>MQLWNGPRTYEGCKARDEMTRVTRRSGFRRLSYSKLGTLEKSIPPWNLLFTGFEFLRINTEDSQKKLG</sequence>
<dbReference type="EMBL" id="HG793188">
    <property type="protein sequence ID" value="CRL30602.1"/>
    <property type="molecule type" value="Genomic_DNA"/>
</dbReference>
<accession>A0A0G4PW83</accession>
<gene>
    <name evidence="1" type="ORF">PCAMFM013_S055g000017</name>
</gene>
<name>A0A0G4PW83_PENC3</name>
<dbReference type="AlphaFoldDB" id="A0A0G4PW83"/>
<reference evidence="1 2" key="1">
    <citation type="journal article" date="2014" name="Nat. Commun.">
        <title>Multiple recent horizontal transfers of a large genomic region in cheese making fungi.</title>
        <authorList>
            <person name="Cheeseman K."/>
            <person name="Ropars J."/>
            <person name="Renault P."/>
            <person name="Dupont J."/>
            <person name="Gouzy J."/>
            <person name="Branca A."/>
            <person name="Abraham A.L."/>
            <person name="Ceppi M."/>
            <person name="Conseiller E."/>
            <person name="Debuchy R."/>
            <person name="Malagnac F."/>
            <person name="Goarin A."/>
            <person name="Silar P."/>
            <person name="Lacoste S."/>
            <person name="Sallet E."/>
            <person name="Bensimon A."/>
            <person name="Giraud T."/>
            <person name="Brygoo Y."/>
        </authorList>
    </citation>
    <scope>NUCLEOTIDE SEQUENCE [LARGE SCALE GENOMIC DNA]</scope>
    <source>
        <strain evidence="2">FM 013</strain>
    </source>
</reference>
<protein>
    <submittedName>
        <fullName evidence="1">Str. FM013</fullName>
    </submittedName>
</protein>
<organism evidence="1 2">
    <name type="scientific">Penicillium camemberti (strain FM 013)</name>
    <dbReference type="NCBI Taxonomy" id="1429867"/>
    <lineage>
        <taxon>Eukaryota</taxon>
        <taxon>Fungi</taxon>
        <taxon>Dikarya</taxon>
        <taxon>Ascomycota</taxon>
        <taxon>Pezizomycotina</taxon>
        <taxon>Eurotiomycetes</taxon>
        <taxon>Eurotiomycetidae</taxon>
        <taxon>Eurotiales</taxon>
        <taxon>Aspergillaceae</taxon>
        <taxon>Penicillium</taxon>
    </lineage>
</organism>